<dbReference type="EMBL" id="PDNA01000065">
    <property type="protein sequence ID" value="PGH17393.1"/>
    <property type="molecule type" value="Genomic_DNA"/>
</dbReference>
<protein>
    <recommendedName>
        <fullName evidence="4">LysM domain-containing protein</fullName>
    </recommendedName>
</protein>
<accession>A0A2B7Y8N5</accession>
<dbReference type="InterPro" id="IPR018392">
    <property type="entry name" value="LysM"/>
</dbReference>
<feature type="signal peptide" evidence="3">
    <location>
        <begin position="1"/>
        <end position="17"/>
    </location>
</feature>
<dbReference type="InterPro" id="IPR036779">
    <property type="entry name" value="LysM_dom_sf"/>
</dbReference>
<dbReference type="CDD" id="cd00118">
    <property type="entry name" value="LysM"/>
    <property type="match status" value="2"/>
</dbReference>
<feature type="domain" description="LysM" evidence="4">
    <location>
        <begin position="44"/>
        <end position="90"/>
    </location>
</feature>
<dbReference type="SUPFAM" id="SSF54106">
    <property type="entry name" value="LysM domain"/>
    <property type="match status" value="2"/>
</dbReference>
<dbReference type="Proteomes" id="UP000224634">
    <property type="component" value="Unassembled WGS sequence"/>
</dbReference>
<proteinExistence type="predicted"/>
<keyword evidence="1" id="KW-0147">Chitin-binding</keyword>
<dbReference type="GO" id="GO:0008061">
    <property type="term" value="F:chitin binding"/>
    <property type="evidence" value="ECO:0007669"/>
    <property type="project" value="UniProtKB-KW"/>
</dbReference>
<evidence type="ECO:0000259" key="4">
    <source>
        <dbReference type="PROSITE" id="PS51782"/>
    </source>
</evidence>
<dbReference type="PANTHER" id="PTHR34997">
    <property type="entry name" value="AM15"/>
    <property type="match status" value="1"/>
</dbReference>
<dbReference type="Pfam" id="PF01476">
    <property type="entry name" value="LysM"/>
    <property type="match status" value="1"/>
</dbReference>
<evidence type="ECO:0000256" key="1">
    <source>
        <dbReference type="ARBA" id="ARBA00022669"/>
    </source>
</evidence>
<dbReference type="AlphaFoldDB" id="A0A2B7Y8N5"/>
<evidence type="ECO:0000313" key="5">
    <source>
        <dbReference type="EMBL" id="PGH17393.1"/>
    </source>
</evidence>
<feature type="chain" id="PRO_5013287545" description="LysM domain-containing protein" evidence="3">
    <location>
        <begin position="18"/>
        <end position="228"/>
    </location>
</feature>
<dbReference type="Gene3D" id="3.10.350.10">
    <property type="entry name" value="LysM domain"/>
    <property type="match status" value="3"/>
</dbReference>
<comment type="caution">
    <text evidence="5">The sequence shown here is derived from an EMBL/GenBank/DDBJ whole genome shotgun (WGS) entry which is preliminary data.</text>
</comment>
<keyword evidence="2" id="KW-0843">Virulence</keyword>
<keyword evidence="3" id="KW-0732">Signal</keyword>
<sequence length="228" mass="25513">MVRQLLAQALTVLAVQAAAVKRWNVNPNPQGNVDPGTVRGCTLWANSIVQGDRCEWIQDRAGISQYQFTTWNPSLRPDCSNMLPGYSYCIQVSTSYQGPSPISDEPGTGCLDYDTVRQGDTCNIIIERHRGLTLEEFYRWNPTVARDCGNLRIGSRVCVRGSNKPTPGPLQPGTWENCKDYYLIQADDTCLEIEGRYGISDEQFHTWNTGVNAECLNLLTEHHVCVEP</sequence>
<dbReference type="STRING" id="1447883.A0A2B7Y8N5"/>
<dbReference type="InterPro" id="IPR052210">
    <property type="entry name" value="LysM1-like"/>
</dbReference>
<dbReference type="PANTHER" id="PTHR34997:SF1">
    <property type="entry name" value="PEPTIDOGLYCAN-BINDING LYSIN DOMAIN"/>
    <property type="match status" value="1"/>
</dbReference>
<feature type="domain" description="LysM" evidence="4">
    <location>
        <begin position="112"/>
        <end position="159"/>
    </location>
</feature>
<evidence type="ECO:0000313" key="6">
    <source>
        <dbReference type="Proteomes" id="UP000224634"/>
    </source>
</evidence>
<name>A0A2B7Y8N5_POLH7</name>
<reference evidence="5 6" key="1">
    <citation type="submission" date="2017-10" db="EMBL/GenBank/DDBJ databases">
        <title>Comparative genomics in systemic dimorphic fungi from Ajellomycetaceae.</title>
        <authorList>
            <person name="Munoz J.F."/>
            <person name="Mcewen J.G."/>
            <person name="Clay O.K."/>
            <person name="Cuomo C.A."/>
        </authorList>
    </citation>
    <scope>NUCLEOTIDE SEQUENCE [LARGE SCALE GENOMIC DNA]</scope>
    <source>
        <strain evidence="5 6">UAMH7299</strain>
    </source>
</reference>
<evidence type="ECO:0000256" key="2">
    <source>
        <dbReference type="ARBA" id="ARBA00023026"/>
    </source>
</evidence>
<keyword evidence="6" id="KW-1185">Reference proteome</keyword>
<evidence type="ECO:0000256" key="3">
    <source>
        <dbReference type="SAM" id="SignalP"/>
    </source>
</evidence>
<gene>
    <name evidence="5" type="ORF">AJ80_04849</name>
</gene>
<organism evidence="5 6">
    <name type="scientific">Polytolypa hystricis (strain UAMH7299)</name>
    <dbReference type="NCBI Taxonomy" id="1447883"/>
    <lineage>
        <taxon>Eukaryota</taxon>
        <taxon>Fungi</taxon>
        <taxon>Dikarya</taxon>
        <taxon>Ascomycota</taxon>
        <taxon>Pezizomycotina</taxon>
        <taxon>Eurotiomycetes</taxon>
        <taxon>Eurotiomycetidae</taxon>
        <taxon>Onygenales</taxon>
        <taxon>Onygenales incertae sedis</taxon>
        <taxon>Polytolypa</taxon>
    </lineage>
</organism>
<dbReference type="PROSITE" id="PS51782">
    <property type="entry name" value="LYSM"/>
    <property type="match status" value="3"/>
</dbReference>
<dbReference type="OrthoDB" id="2281372at2759"/>
<feature type="domain" description="LysM" evidence="4">
    <location>
        <begin position="180"/>
        <end position="226"/>
    </location>
</feature>